<protein>
    <submittedName>
        <fullName evidence="1">Uncharacterized protein</fullName>
    </submittedName>
</protein>
<reference evidence="1" key="1">
    <citation type="submission" date="2018-12" db="EMBL/GenBank/DDBJ databases">
        <authorList>
            <consortium name="PulseNet: The National Subtyping Network for Foodborne Disease Surveillance"/>
            <person name="Tarr C.L."/>
            <person name="Trees E."/>
            <person name="Katz L.S."/>
            <person name="Carleton-Romer H.A."/>
            <person name="Stroika S."/>
            <person name="Kucerova Z."/>
            <person name="Roache K.F."/>
            <person name="Sabol A.L."/>
            <person name="Besser J."/>
            <person name="Gerner-Smidt P."/>
        </authorList>
    </citation>
    <scope>NUCLEOTIDE SEQUENCE</scope>
    <source>
        <strain evidence="1">PNUSAS061421</strain>
    </source>
</reference>
<comment type="caution">
    <text evidence="1">The sequence shown here is derived from an EMBL/GenBank/DDBJ whole genome shotgun (WGS) entry which is preliminary data.</text>
</comment>
<dbReference type="EMBL" id="AACYTV010000007">
    <property type="protein sequence ID" value="EAN6377863.1"/>
    <property type="molecule type" value="Genomic_DNA"/>
</dbReference>
<dbReference type="AlphaFoldDB" id="A0A5T3NA84"/>
<sequence length="70" mass="8561">LSKRYKHPTQRAFPFKKNKLFHFYGKTSGMHASLIFKKDHFFCFFWNIHEINILKVLHIIFYEPVRSFSP</sequence>
<name>A0A5T3NA84_SALER</name>
<evidence type="ECO:0000313" key="1">
    <source>
        <dbReference type="EMBL" id="EAN6377863.1"/>
    </source>
</evidence>
<organism evidence="1">
    <name type="scientific">Salmonella enterica</name>
    <name type="common">Salmonella choleraesuis</name>
    <dbReference type="NCBI Taxonomy" id="28901"/>
    <lineage>
        <taxon>Bacteria</taxon>
        <taxon>Pseudomonadati</taxon>
        <taxon>Pseudomonadota</taxon>
        <taxon>Gammaproteobacteria</taxon>
        <taxon>Enterobacterales</taxon>
        <taxon>Enterobacteriaceae</taxon>
        <taxon>Salmonella</taxon>
    </lineage>
</organism>
<proteinExistence type="predicted"/>
<gene>
    <name evidence="1" type="ORF">EJT97_04225</name>
</gene>
<accession>A0A5T3NA84</accession>
<feature type="non-terminal residue" evidence="1">
    <location>
        <position position="1"/>
    </location>
</feature>